<gene>
    <name evidence="2" type="ORF">A7U60_g5359</name>
</gene>
<reference evidence="2" key="1">
    <citation type="submission" date="2016-06" db="EMBL/GenBank/DDBJ databases">
        <title>Draft Genome sequence of the fungus Inonotus baumii.</title>
        <authorList>
            <person name="Zhu H."/>
            <person name="Lin W."/>
        </authorList>
    </citation>
    <scope>NUCLEOTIDE SEQUENCE</scope>
    <source>
        <strain evidence="2">821</strain>
    </source>
</reference>
<protein>
    <recommendedName>
        <fullName evidence="1">A to I editase domain-containing protein</fullName>
    </recommendedName>
</protein>
<accession>A0A9Q5NBG3</accession>
<evidence type="ECO:0000313" key="3">
    <source>
        <dbReference type="Proteomes" id="UP000757232"/>
    </source>
</evidence>
<dbReference type="GO" id="GO:0006382">
    <property type="term" value="P:adenosine to inosine editing"/>
    <property type="evidence" value="ECO:0007669"/>
    <property type="project" value="TreeGrafter"/>
</dbReference>
<dbReference type="Pfam" id="PF02137">
    <property type="entry name" value="A_deamin"/>
    <property type="match status" value="2"/>
</dbReference>
<dbReference type="Proteomes" id="UP000757232">
    <property type="component" value="Unassembled WGS sequence"/>
</dbReference>
<organism evidence="2 3">
    <name type="scientific">Sanghuangporus baumii</name>
    <name type="common">Phellinus baumii</name>
    <dbReference type="NCBI Taxonomy" id="108892"/>
    <lineage>
        <taxon>Eukaryota</taxon>
        <taxon>Fungi</taxon>
        <taxon>Dikarya</taxon>
        <taxon>Basidiomycota</taxon>
        <taxon>Agaricomycotina</taxon>
        <taxon>Agaricomycetes</taxon>
        <taxon>Hymenochaetales</taxon>
        <taxon>Hymenochaetaceae</taxon>
        <taxon>Sanghuangporus</taxon>
    </lineage>
</organism>
<evidence type="ECO:0000313" key="2">
    <source>
        <dbReference type="EMBL" id="OCB87454.1"/>
    </source>
</evidence>
<dbReference type="EMBL" id="LNZH02000191">
    <property type="protein sequence ID" value="OCB87454.1"/>
    <property type="molecule type" value="Genomic_DNA"/>
</dbReference>
<dbReference type="GO" id="GO:0003725">
    <property type="term" value="F:double-stranded RNA binding"/>
    <property type="evidence" value="ECO:0007669"/>
    <property type="project" value="TreeGrafter"/>
</dbReference>
<dbReference type="GO" id="GO:0005730">
    <property type="term" value="C:nucleolus"/>
    <property type="evidence" value="ECO:0007669"/>
    <property type="project" value="TreeGrafter"/>
</dbReference>
<evidence type="ECO:0000259" key="1">
    <source>
        <dbReference type="PROSITE" id="PS50141"/>
    </source>
</evidence>
<sequence length="408" mass="45333">MLSTDDVDALVTRVHDQFRACNFRPSTDYQYTVLATFVLQCSSARKYNEFKVVSLATGAKCLPTARYPPRGDTLHDSHAEVLARRAFVRWLYEESQRTMHASNGSQWIERCEEGKWKLKKDVKLHMYISTVPCGDASMRFLASSQDPVMAALKGSAPPVAPPPGAASRGRNNYSLVQNISEAGVIPSRAFNVLGIQGSLAGNIFQPIYLDSIIIGDVPEELRDLVREDCERAFYGRLAVLTGLPDSYRLAKPTLHFANINFIYSRSALQVFRPDNPPPSSSNESLCWTADSPNDNSQEVIINGIRRGIGAKQRGLEKYWPRLCKLQLYRLYEETSRILDLPTFVPGTTYHDAKQSNSHFQIARSALKGPAGPFAGWLVSGKKWDSFDVEGNILEAGSTIDPTPSPAKD</sequence>
<proteinExistence type="predicted"/>
<dbReference type="SMART" id="SM00552">
    <property type="entry name" value="ADEAMc"/>
    <property type="match status" value="1"/>
</dbReference>
<dbReference type="GO" id="GO:0005737">
    <property type="term" value="C:cytoplasm"/>
    <property type="evidence" value="ECO:0007669"/>
    <property type="project" value="TreeGrafter"/>
</dbReference>
<dbReference type="GO" id="GO:0003726">
    <property type="term" value="F:double-stranded RNA adenosine deaminase activity"/>
    <property type="evidence" value="ECO:0007669"/>
    <property type="project" value="TreeGrafter"/>
</dbReference>
<dbReference type="PROSITE" id="PS50141">
    <property type="entry name" value="A_DEAMIN_EDITASE"/>
    <property type="match status" value="1"/>
</dbReference>
<dbReference type="OrthoDB" id="10268011at2759"/>
<name>A0A9Q5NBG3_SANBA</name>
<dbReference type="InterPro" id="IPR002466">
    <property type="entry name" value="A_deamin"/>
</dbReference>
<dbReference type="PANTHER" id="PTHR10910:SF62">
    <property type="entry name" value="AT07585P-RELATED"/>
    <property type="match status" value="1"/>
</dbReference>
<dbReference type="GO" id="GO:0008251">
    <property type="term" value="F:tRNA-specific adenosine deaminase activity"/>
    <property type="evidence" value="ECO:0007669"/>
    <property type="project" value="TreeGrafter"/>
</dbReference>
<dbReference type="PANTHER" id="PTHR10910">
    <property type="entry name" value="EUKARYOTE SPECIFIC DSRNA BINDING PROTEIN"/>
    <property type="match status" value="1"/>
</dbReference>
<keyword evidence="3" id="KW-1185">Reference proteome</keyword>
<feature type="domain" description="A to I editase" evidence="1">
    <location>
        <begin position="54"/>
        <end position="367"/>
    </location>
</feature>
<dbReference type="AlphaFoldDB" id="A0A9Q5NBG3"/>
<comment type="caution">
    <text evidence="2">The sequence shown here is derived from an EMBL/GenBank/DDBJ whole genome shotgun (WGS) entry which is preliminary data.</text>
</comment>
<dbReference type="GO" id="GO:0006396">
    <property type="term" value="P:RNA processing"/>
    <property type="evidence" value="ECO:0007669"/>
    <property type="project" value="InterPro"/>
</dbReference>